<keyword evidence="7 15" id="KW-0418">Kinase</keyword>
<dbReference type="CDD" id="cd00082">
    <property type="entry name" value="HisKA"/>
    <property type="match status" value="1"/>
</dbReference>
<dbReference type="Gene3D" id="3.30.565.10">
    <property type="entry name" value="Histidine kinase-like ATPase, C-terminal domain"/>
    <property type="match status" value="1"/>
</dbReference>
<evidence type="ECO:0000259" key="13">
    <source>
        <dbReference type="PROSITE" id="PS50109"/>
    </source>
</evidence>
<dbReference type="SMART" id="SM00388">
    <property type="entry name" value="HisKA"/>
    <property type="match status" value="1"/>
</dbReference>
<dbReference type="InterPro" id="IPR036097">
    <property type="entry name" value="HisK_dim/P_sf"/>
</dbReference>
<keyword evidence="10 12" id="KW-0472">Membrane</keyword>
<evidence type="ECO:0000256" key="8">
    <source>
        <dbReference type="ARBA" id="ARBA00022989"/>
    </source>
</evidence>
<dbReference type="InterPro" id="IPR003594">
    <property type="entry name" value="HATPase_dom"/>
</dbReference>
<reference evidence="15 16" key="1">
    <citation type="submission" date="2022-04" db="EMBL/GenBank/DDBJ databases">
        <title>Leucobacter sp. isolated from rhizosphere of onion.</title>
        <authorList>
            <person name="Won M."/>
            <person name="Lee C.-M."/>
            <person name="Woen H.-Y."/>
            <person name="Kwon S.-W."/>
        </authorList>
    </citation>
    <scope>NUCLEOTIDE SEQUENCE [LARGE SCALE GENOMIC DNA]</scope>
    <source>
        <strain evidence="15 16">H25R-14</strain>
    </source>
</reference>
<evidence type="ECO:0000256" key="6">
    <source>
        <dbReference type="ARBA" id="ARBA00022692"/>
    </source>
</evidence>
<feature type="domain" description="HAMP" evidence="14">
    <location>
        <begin position="209"/>
        <end position="270"/>
    </location>
</feature>
<dbReference type="EC" id="2.7.13.3" evidence="3"/>
<keyword evidence="6 12" id="KW-0812">Transmembrane</keyword>
<dbReference type="SUPFAM" id="SSF55874">
    <property type="entry name" value="ATPase domain of HSP90 chaperone/DNA topoisomerase II/histidine kinase"/>
    <property type="match status" value="1"/>
</dbReference>
<evidence type="ECO:0000313" key="16">
    <source>
        <dbReference type="Proteomes" id="UP000831775"/>
    </source>
</evidence>
<dbReference type="PROSITE" id="PS50109">
    <property type="entry name" value="HIS_KIN"/>
    <property type="match status" value="1"/>
</dbReference>
<dbReference type="InterPro" id="IPR003660">
    <property type="entry name" value="HAMP_dom"/>
</dbReference>
<dbReference type="PANTHER" id="PTHR45436">
    <property type="entry name" value="SENSOR HISTIDINE KINASE YKOH"/>
    <property type="match status" value="1"/>
</dbReference>
<evidence type="ECO:0000256" key="1">
    <source>
        <dbReference type="ARBA" id="ARBA00000085"/>
    </source>
</evidence>
<dbReference type="Pfam" id="PF02518">
    <property type="entry name" value="HATPase_c"/>
    <property type="match status" value="1"/>
</dbReference>
<protein>
    <recommendedName>
        <fullName evidence="3">histidine kinase</fullName>
        <ecNumber evidence="3">2.7.13.3</ecNumber>
    </recommendedName>
</protein>
<sequence length="503" mass="52963">MPRTARNGSAPRFEPRPSQWSLRTRIVAVLAFTVIVLSGTIAAIGLTSLRSSLVDQLDSELHMLSSRVMFAVEPGSGPGEPGQSTGGSVDLGQIFDGPGASAGSILILANSAGVSGITLDSAFSVQSLSVEQLTAILSDWPDSASRDATPGDGLGGYRFLLEQRGDSTVVVGVPLAPVEQTISSLGVTMAIVAILGCLGLGSLAAWYIRHELRPLERVAATAESIARTPLERGAVDLERADAPGEGAATEVRRLVSGFNAMIDQVAQAFGARNASEEKVRRFVADASHELRTPLASIRGYSELTRRMSDDLPPDAVYALGRIESESVRMTSLVEDLLLLARIDEGQELELRPVALGELIADVVNDAAAAGPEHEWSADLPDGTVTISGDPGRLQQVLVNLLANARVHTPAGTRVTISLQELPDTVRIIVADTGPGIPEAFLPRLFERFTRDDSSRARATGSTGLGLAIVHAIVHAHHGTVGVRSAPGDTRFSVELPRSSPTPS</sequence>
<organism evidence="15 16">
    <name type="scientific">Leucobacter rhizosphaerae</name>
    <dbReference type="NCBI Taxonomy" id="2932245"/>
    <lineage>
        <taxon>Bacteria</taxon>
        <taxon>Bacillati</taxon>
        <taxon>Actinomycetota</taxon>
        <taxon>Actinomycetes</taxon>
        <taxon>Micrococcales</taxon>
        <taxon>Microbacteriaceae</taxon>
        <taxon>Leucobacter</taxon>
    </lineage>
</organism>
<dbReference type="Gene3D" id="6.10.340.10">
    <property type="match status" value="1"/>
</dbReference>
<evidence type="ECO:0000256" key="7">
    <source>
        <dbReference type="ARBA" id="ARBA00022777"/>
    </source>
</evidence>
<dbReference type="Pfam" id="PF00672">
    <property type="entry name" value="HAMP"/>
    <property type="match status" value="1"/>
</dbReference>
<dbReference type="GO" id="GO:0016301">
    <property type="term" value="F:kinase activity"/>
    <property type="evidence" value="ECO:0007669"/>
    <property type="project" value="UniProtKB-KW"/>
</dbReference>
<dbReference type="EMBL" id="CP095043">
    <property type="protein sequence ID" value="UOQ60806.1"/>
    <property type="molecule type" value="Genomic_DNA"/>
</dbReference>
<gene>
    <name evidence="15" type="ORF">MUN76_02145</name>
</gene>
<dbReference type="CDD" id="cd00075">
    <property type="entry name" value="HATPase"/>
    <property type="match status" value="1"/>
</dbReference>
<dbReference type="PANTHER" id="PTHR45436:SF5">
    <property type="entry name" value="SENSOR HISTIDINE KINASE TRCS"/>
    <property type="match status" value="1"/>
</dbReference>
<dbReference type="PROSITE" id="PS50885">
    <property type="entry name" value="HAMP"/>
    <property type="match status" value="1"/>
</dbReference>
<feature type="transmembrane region" description="Helical" evidence="12">
    <location>
        <begin position="185"/>
        <end position="208"/>
    </location>
</feature>
<feature type="region of interest" description="Disordered" evidence="11">
    <location>
        <begin position="483"/>
        <end position="503"/>
    </location>
</feature>
<evidence type="ECO:0000256" key="12">
    <source>
        <dbReference type="SAM" id="Phobius"/>
    </source>
</evidence>
<dbReference type="InterPro" id="IPR050428">
    <property type="entry name" value="TCS_sensor_his_kinase"/>
</dbReference>
<dbReference type="Pfam" id="PF00512">
    <property type="entry name" value="HisKA"/>
    <property type="match status" value="1"/>
</dbReference>
<keyword evidence="4" id="KW-0597">Phosphoprotein</keyword>
<dbReference type="InterPro" id="IPR004358">
    <property type="entry name" value="Sig_transdc_His_kin-like_C"/>
</dbReference>
<dbReference type="SUPFAM" id="SSF47384">
    <property type="entry name" value="Homodimeric domain of signal transducing histidine kinase"/>
    <property type="match status" value="1"/>
</dbReference>
<dbReference type="Proteomes" id="UP000831775">
    <property type="component" value="Chromosome"/>
</dbReference>
<dbReference type="InterPro" id="IPR036890">
    <property type="entry name" value="HATPase_C_sf"/>
</dbReference>
<evidence type="ECO:0000313" key="15">
    <source>
        <dbReference type="EMBL" id="UOQ60806.1"/>
    </source>
</evidence>
<feature type="domain" description="Histidine kinase" evidence="13">
    <location>
        <begin position="285"/>
        <end position="499"/>
    </location>
</feature>
<dbReference type="RefSeq" id="WP_244686736.1">
    <property type="nucleotide sequence ID" value="NZ_CP095043.1"/>
</dbReference>
<keyword evidence="16" id="KW-1185">Reference proteome</keyword>
<proteinExistence type="predicted"/>
<evidence type="ECO:0000256" key="11">
    <source>
        <dbReference type="SAM" id="MobiDB-lite"/>
    </source>
</evidence>
<dbReference type="InterPro" id="IPR005467">
    <property type="entry name" value="His_kinase_dom"/>
</dbReference>
<evidence type="ECO:0000256" key="10">
    <source>
        <dbReference type="ARBA" id="ARBA00023136"/>
    </source>
</evidence>
<evidence type="ECO:0000256" key="5">
    <source>
        <dbReference type="ARBA" id="ARBA00022679"/>
    </source>
</evidence>
<dbReference type="Gene3D" id="1.10.287.130">
    <property type="match status" value="1"/>
</dbReference>
<dbReference type="PRINTS" id="PR00344">
    <property type="entry name" value="BCTRLSENSOR"/>
</dbReference>
<evidence type="ECO:0000256" key="9">
    <source>
        <dbReference type="ARBA" id="ARBA00023012"/>
    </source>
</evidence>
<keyword evidence="9" id="KW-0902">Two-component regulatory system</keyword>
<comment type="catalytic activity">
    <reaction evidence="1">
        <text>ATP + protein L-histidine = ADP + protein N-phospho-L-histidine.</text>
        <dbReference type="EC" id="2.7.13.3"/>
    </reaction>
</comment>
<evidence type="ECO:0000256" key="2">
    <source>
        <dbReference type="ARBA" id="ARBA00004236"/>
    </source>
</evidence>
<keyword evidence="8 12" id="KW-1133">Transmembrane helix</keyword>
<dbReference type="SMART" id="SM00387">
    <property type="entry name" value="HATPase_c"/>
    <property type="match status" value="1"/>
</dbReference>
<evidence type="ECO:0000256" key="3">
    <source>
        <dbReference type="ARBA" id="ARBA00012438"/>
    </source>
</evidence>
<name>A0ABY4FWY2_9MICO</name>
<accession>A0ABY4FWY2</accession>
<evidence type="ECO:0000259" key="14">
    <source>
        <dbReference type="PROSITE" id="PS50885"/>
    </source>
</evidence>
<keyword evidence="5" id="KW-0808">Transferase</keyword>
<comment type="subcellular location">
    <subcellularLocation>
        <location evidence="2">Cell membrane</location>
    </subcellularLocation>
</comment>
<dbReference type="InterPro" id="IPR003661">
    <property type="entry name" value="HisK_dim/P_dom"/>
</dbReference>
<evidence type="ECO:0000256" key="4">
    <source>
        <dbReference type="ARBA" id="ARBA00022553"/>
    </source>
</evidence>